<dbReference type="Gene3D" id="1.10.10.60">
    <property type="entry name" value="Homeodomain-like"/>
    <property type="match status" value="1"/>
</dbReference>
<feature type="region of interest" description="Disordered" evidence="1">
    <location>
        <begin position="99"/>
        <end position="124"/>
    </location>
</feature>
<organism evidence="3 4">
    <name type="scientific">Knipowitschia caucasica</name>
    <name type="common">Caucasian dwarf goby</name>
    <name type="synonym">Pomatoschistus caucasicus</name>
    <dbReference type="NCBI Taxonomy" id="637954"/>
    <lineage>
        <taxon>Eukaryota</taxon>
        <taxon>Metazoa</taxon>
        <taxon>Chordata</taxon>
        <taxon>Craniata</taxon>
        <taxon>Vertebrata</taxon>
        <taxon>Euteleostomi</taxon>
        <taxon>Actinopterygii</taxon>
        <taxon>Neopterygii</taxon>
        <taxon>Teleostei</taxon>
        <taxon>Neoteleostei</taxon>
        <taxon>Acanthomorphata</taxon>
        <taxon>Gobiaria</taxon>
        <taxon>Gobiiformes</taxon>
        <taxon>Gobioidei</taxon>
        <taxon>Gobiidae</taxon>
        <taxon>Gobiinae</taxon>
        <taxon>Knipowitschia</taxon>
    </lineage>
</organism>
<evidence type="ECO:0000259" key="2">
    <source>
        <dbReference type="Pfam" id="PF13837"/>
    </source>
</evidence>
<gene>
    <name evidence="3" type="ORF">KC01_LOCUS22215</name>
</gene>
<reference evidence="3 4" key="1">
    <citation type="submission" date="2024-04" db="EMBL/GenBank/DDBJ databases">
        <authorList>
            <person name="Waldvogel A.-M."/>
            <person name="Schoenle A."/>
        </authorList>
    </citation>
    <scope>NUCLEOTIDE SEQUENCE [LARGE SCALE GENOMIC DNA]</scope>
</reference>
<dbReference type="EMBL" id="OZ035824">
    <property type="protein sequence ID" value="CAL1593060.1"/>
    <property type="molecule type" value="Genomic_DNA"/>
</dbReference>
<feature type="domain" description="Myb/SANT-like DNA-binding" evidence="2">
    <location>
        <begin position="3"/>
        <end position="37"/>
    </location>
</feature>
<dbReference type="Pfam" id="PF13837">
    <property type="entry name" value="Myb_DNA-bind_4"/>
    <property type="match status" value="1"/>
</dbReference>
<evidence type="ECO:0000313" key="4">
    <source>
        <dbReference type="Proteomes" id="UP001497482"/>
    </source>
</evidence>
<proteinExistence type="predicted"/>
<feature type="compositionally biased region" description="Polar residues" evidence="1">
    <location>
        <begin position="103"/>
        <end position="114"/>
    </location>
</feature>
<sequence length="215" mass="24709">MFLAERGYNRSVVQCRDKIKKLRTQYHRVLSLSKSGSSAEEKENFLWYEAVDGILGTKPTTRPKLLESTRRLQLISAEQSTETDTSLGEERAVTLLEMPEPAATSTPGPRQATSRPKAADMSGKRVQEPAFEAFMETQRMLADFLQAEERRHVEFMQMEVRFRQEDSSRTDMRLERMMQHQTNLIQMLLATQNATPHPVNHFQRGGAPGRQFHNL</sequence>
<protein>
    <recommendedName>
        <fullName evidence="2">Myb/SANT-like DNA-binding domain-containing protein</fullName>
    </recommendedName>
</protein>
<accession>A0AAV2KSL7</accession>
<keyword evidence="4" id="KW-1185">Reference proteome</keyword>
<dbReference type="InterPro" id="IPR044822">
    <property type="entry name" value="Myb_DNA-bind_4"/>
</dbReference>
<dbReference type="AlphaFoldDB" id="A0AAV2KSL7"/>
<evidence type="ECO:0000313" key="3">
    <source>
        <dbReference type="EMBL" id="CAL1593060.1"/>
    </source>
</evidence>
<evidence type="ECO:0000256" key="1">
    <source>
        <dbReference type="SAM" id="MobiDB-lite"/>
    </source>
</evidence>
<dbReference type="Proteomes" id="UP001497482">
    <property type="component" value="Chromosome 2"/>
</dbReference>
<name>A0AAV2KSL7_KNICA</name>